<comment type="caution">
    <text evidence="9">The sequence shown here is derived from an EMBL/GenBank/DDBJ whole genome shotgun (WGS) entry which is preliminary data.</text>
</comment>
<name>A0A8S1NKW4_PARPR</name>
<evidence type="ECO:0000256" key="3">
    <source>
        <dbReference type="ARBA" id="ARBA00018689"/>
    </source>
</evidence>
<dbReference type="AlphaFoldDB" id="A0A8S1NKW4"/>
<feature type="coiled-coil region" evidence="8">
    <location>
        <begin position="56"/>
        <end position="122"/>
    </location>
</feature>
<gene>
    <name evidence="9" type="ORF">PPRIM_AZ9-3.1.T0850094</name>
</gene>
<keyword evidence="6 8" id="KW-0175">Coiled coil</keyword>
<dbReference type="GO" id="GO:0030688">
    <property type="term" value="C:preribosome, small subunit precursor"/>
    <property type="evidence" value="ECO:0007669"/>
    <property type="project" value="TreeGrafter"/>
</dbReference>
<dbReference type="InterPro" id="IPR019310">
    <property type="entry name" value="Efg1"/>
</dbReference>
<dbReference type="EMBL" id="CAJJDM010000088">
    <property type="protein sequence ID" value="CAD8090093.1"/>
    <property type="molecule type" value="Genomic_DNA"/>
</dbReference>
<evidence type="ECO:0000256" key="5">
    <source>
        <dbReference type="ARBA" id="ARBA00022552"/>
    </source>
</evidence>
<reference evidence="9" key="1">
    <citation type="submission" date="2021-01" db="EMBL/GenBank/DDBJ databases">
        <authorList>
            <consortium name="Genoscope - CEA"/>
            <person name="William W."/>
        </authorList>
    </citation>
    <scope>NUCLEOTIDE SEQUENCE</scope>
</reference>
<dbReference type="OMA" id="NYVKYYP"/>
<dbReference type="InterPro" id="IPR050786">
    <property type="entry name" value="EFG1_rRNA-proc"/>
</dbReference>
<keyword evidence="5" id="KW-0698">rRNA processing</keyword>
<evidence type="ECO:0000313" key="9">
    <source>
        <dbReference type="EMBL" id="CAD8090093.1"/>
    </source>
</evidence>
<protein>
    <recommendedName>
        <fullName evidence="3">rRNA-processing protein EFG1</fullName>
    </recommendedName>
    <alternativeName>
        <fullName evidence="4">rRNA-processing protein efg1</fullName>
    </alternativeName>
</protein>
<evidence type="ECO:0000256" key="1">
    <source>
        <dbReference type="ARBA" id="ARBA00004604"/>
    </source>
</evidence>
<keyword evidence="10" id="KW-1185">Reference proteome</keyword>
<accession>A0A8S1NKW4</accession>
<comment type="similarity">
    <text evidence="2">Belongs to the EFG1 family.</text>
</comment>
<evidence type="ECO:0000256" key="7">
    <source>
        <dbReference type="ARBA" id="ARBA00023242"/>
    </source>
</evidence>
<keyword evidence="7" id="KW-0539">Nucleus</keyword>
<evidence type="ECO:0000256" key="2">
    <source>
        <dbReference type="ARBA" id="ARBA00006916"/>
    </source>
</evidence>
<dbReference type="GO" id="GO:0005730">
    <property type="term" value="C:nucleolus"/>
    <property type="evidence" value="ECO:0007669"/>
    <property type="project" value="UniProtKB-SubCell"/>
</dbReference>
<dbReference type="PANTHER" id="PTHR33911">
    <property type="entry name" value="RRNA-PROCESSING PROTEIN EFG1"/>
    <property type="match status" value="1"/>
</dbReference>
<comment type="subcellular location">
    <subcellularLocation>
        <location evidence="1">Nucleus</location>
        <location evidence="1">Nucleolus</location>
    </subcellularLocation>
</comment>
<organism evidence="9 10">
    <name type="scientific">Paramecium primaurelia</name>
    <dbReference type="NCBI Taxonomy" id="5886"/>
    <lineage>
        <taxon>Eukaryota</taxon>
        <taxon>Sar</taxon>
        <taxon>Alveolata</taxon>
        <taxon>Ciliophora</taxon>
        <taxon>Intramacronucleata</taxon>
        <taxon>Oligohymenophorea</taxon>
        <taxon>Peniculida</taxon>
        <taxon>Parameciidae</taxon>
        <taxon>Paramecium</taxon>
    </lineage>
</organism>
<dbReference type="Pfam" id="PF10153">
    <property type="entry name" value="Efg1"/>
    <property type="match status" value="1"/>
</dbReference>
<proteinExistence type="inferred from homology"/>
<sequence>METHKKIYKRRNELPLNKFHQLKRSKTNQKEGESCKKIKKQIRDLQRLIDKGHINEEVKQAKQQDLEAKQKQLNQKQNEYKQQQKKIDYFARKYRKIKQVDLKKLKRQLEKIQKELEITECREPLLQQESEIQEKINYVKYYPKDQKYISLFGKNINEHAKEQQEILIDKSKKNFKQKESKKYRMIEETHKQMNDDFLMDEENDQIISKQLVDKQGKVIKQMKFNQMQ</sequence>
<dbReference type="Proteomes" id="UP000688137">
    <property type="component" value="Unassembled WGS sequence"/>
</dbReference>
<dbReference type="GO" id="GO:0000462">
    <property type="term" value="P:maturation of SSU-rRNA from tricistronic rRNA transcript (SSU-rRNA, 5.8S rRNA, LSU-rRNA)"/>
    <property type="evidence" value="ECO:0007669"/>
    <property type="project" value="TreeGrafter"/>
</dbReference>
<evidence type="ECO:0000256" key="6">
    <source>
        <dbReference type="ARBA" id="ARBA00023054"/>
    </source>
</evidence>
<evidence type="ECO:0000256" key="8">
    <source>
        <dbReference type="SAM" id="Coils"/>
    </source>
</evidence>
<evidence type="ECO:0000313" key="10">
    <source>
        <dbReference type="Proteomes" id="UP000688137"/>
    </source>
</evidence>
<evidence type="ECO:0000256" key="4">
    <source>
        <dbReference type="ARBA" id="ARBA00019827"/>
    </source>
</evidence>
<dbReference type="PANTHER" id="PTHR33911:SF1">
    <property type="entry name" value="RRNA-PROCESSING PROTEIN EFG1"/>
    <property type="match status" value="1"/>
</dbReference>